<organism evidence="1 2">
    <name type="scientific">Rossellomorea vietnamensis</name>
    <dbReference type="NCBI Taxonomy" id="218284"/>
    <lineage>
        <taxon>Bacteria</taxon>
        <taxon>Bacillati</taxon>
        <taxon>Bacillota</taxon>
        <taxon>Bacilli</taxon>
        <taxon>Bacillales</taxon>
        <taxon>Bacillaceae</taxon>
        <taxon>Rossellomorea</taxon>
    </lineage>
</organism>
<name>A0ACD4CAS5_9BACI</name>
<reference evidence="1" key="1">
    <citation type="submission" date="2022-09" db="EMBL/GenBank/DDBJ databases">
        <title>Complete genome sequence of Rossellomorea vietnamensis strain RL-WG62, a newly isolated PGPR with the potential for plant salinity stress alleviation.</title>
        <authorList>
            <person name="Ren L."/>
            <person name="Wang G."/>
            <person name="Hu H."/>
        </authorList>
    </citation>
    <scope>NUCLEOTIDE SEQUENCE</scope>
    <source>
        <strain evidence="1">RL-WG62</strain>
    </source>
</reference>
<keyword evidence="2" id="KW-1185">Reference proteome</keyword>
<evidence type="ECO:0000313" key="2">
    <source>
        <dbReference type="Proteomes" id="UP001064027"/>
    </source>
</evidence>
<proteinExistence type="predicted"/>
<sequence length="65" mass="7419">MTDRRGYEGRGLPDFDDITDHILPAQNNFPLIALGKNAEGKDEPYELSYIEGQKRRNQADEDPRA</sequence>
<protein>
    <submittedName>
        <fullName evidence="1">Uncharacterized protein</fullName>
    </submittedName>
</protein>
<dbReference type="Proteomes" id="UP001064027">
    <property type="component" value="Chromosome"/>
</dbReference>
<gene>
    <name evidence="1" type="ORF">N5C46_05955</name>
</gene>
<accession>A0ACD4CAS5</accession>
<evidence type="ECO:0000313" key="1">
    <source>
        <dbReference type="EMBL" id="UXH45608.1"/>
    </source>
</evidence>
<dbReference type="EMBL" id="CP104558">
    <property type="protein sequence ID" value="UXH45608.1"/>
    <property type="molecule type" value="Genomic_DNA"/>
</dbReference>